<keyword evidence="2" id="KW-1185">Reference proteome</keyword>
<name>A0A1I4TJZ1_9BURK</name>
<evidence type="ECO:0000313" key="1">
    <source>
        <dbReference type="EMBL" id="SFM77044.1"/>
    </source>
</evidence>
<dbReference type="RefSeq" id="WP_139236758.1">
    <property type="nucleotide sequence ID" value="NZ_FOTW01000032.1"/>
</dbReference>
<organism evidence="1 2">
    <name type="scientific">Rugamonas rubra</name>
    <dbReference type="NCBI Taxonomy" id="758825"/>
    <lineage>
        <taxon>Bacteria</taxon>
        <taxon>Pseudomonadati</taxon>
        <taxon>Pseudomonadota</taxon>
        <taxon>Betaproteobacteria</taxon>
        <taxon>Burkholderiales</taxon>
        <taxon>Oxalobacteraceae</taxon>
        <taxon>Telluria group</taxon>
        <taxon>Rugamonas</taxon>
    </lineage>
</organism>
<protein>
    <recommendedName>
        <fullName evidence="3">Trypsin-like peptidase domain-containing protein</fullName>
    </recommendedName>
</protein>
<proteinExistence type="predicted"/>
<gene>
    <name evidence="1" type="ORF">SAMN02982985_05231</name>
</gene>
<evidence type="ECO:0008006" key="3">
    <source>
        <dbReference type="Google" id="ProtNLM"/>
    </source>
</evidence>
<sequence length="255" mass="28123">MDDLVEFTQRSEALRHHIARYSVTLVICSNGTPIEIGSGTCIERDGIFGIVTAAHVVKGVAYKDIAVIYSHIPSRLNSYITATFINGGDEDDPLDVAFLHVSNAGLTELRLHKSFLPAERFRHDISILANDMFIVYGTPRELLDDQALENNEVKAHPMAYLTVSLEKLPVNFLVANDIAIEYPKDGNIFTADGKLALLPAAEGLSGGGVWIASANKDGLWSPEDARLVGVEISWHPRERWVRGNQIQHVLPLIMN</sequence>
<dbReference type="SUPFAM" id="SSF50494">
    <property type="entry name" value="Trypsin-like serine proteases"/>
    <property type="match status" value="1"/>
</dbReference>
<dbReference type="InterPro" id="IPR043504">
    <property type="entry name" value="Peptidase_S1_PA_chymotrypsin"/>
</dbReference>
<reference evidence="1 2" key="1">
    <citation type="submission" date="2016-10" db="EMBL/GenBank/DDBJ databases">
        <authorList>
            <person name="de Groot N.N."/>
        </authorList>
    </citation>
    <scope>NUCLEOTIDE SEQUENCE [LARGE SCALE GENOMIC DNA]</scope>
    <source>
        <strain evidence="1 2">ATCC 43154</strain>
    </source>
</reference>
<dbReference type="InterPro" id="IPR009003">
    <property type="entry name" value="Peptidase_S1_PA"/>
</dbReference>
<evidence type="ECO:0000313" key="2">
    <source>
        <dbReference type="Proteomes" id="UP000199470"/>
    </source>
</evidence>
<dbReference type="OrthoDB" id="7107968at2"/>
<dbReference type="AlphaFoldDB" id="A0A1I4TJZ1"/>
<accession>A0A1I4TJZ1</accession>
<dbReference type="EMBL" id="FOTW01000032">
    <property type="protein sequence ID" value="SFM77044.1"/>
    <property type="molecule type" value="Genomic_DNA"/>
</dbReference>
<dbReference type="Proteomes" id="UP000199470">
    <property type="component" value="Unassembled WGS sequence"/>
</dbReference>
<dbReference type="STRING" id="758825.SAMN02982985_05231"/>
<dbReference type="Gene3D" id="2.40.10.10">
    <property type="entry name" value="Trypsin-like serine proteases"/>
    <property type="match status" value="1"/>
</dbReference>